<accession>A0ABR3YDC9</accession>
<keyword evidence="2 3" id="KW-0067">ATP-binding</keyword>
<keyword evidence="1 3" id="KW-0547">Nucleotide-binding</keyword>
<keyword evidence="7" id="KW-0808">Transferase</keyword>
<protein>
    <submittedName>
        <fullName evidence="7">Calcium/calmodulin-dependent protein kinase type I</fullName>
        <ecNumber evidence="7">2.7.11.17</ecNumber>
    </submittedName>
</protein>
<dbReference type="Proteomes" id="UP001583193">
    <property type="component" value="Unassembled WGS sequence"/>
</dbReference>
<reference evidence="7 8" key="1">
    <citation type="journal article" date="2024" name="IMA Fungus">
        <title>IMA Genome - F19 : A genome assembly and annotation guide to empower mycologists, including annotated draft genome sequences of Ceratocystis pirilliformis, Diaporthe australafricana, Fusarium ophioides, Paecilomyces lecythidis, and Sporothrix stenoceras.</title>
        <authorList>
            <person name="Aylward J."/>
            <person name="Wilson A.M."/>
            <person name="Visagie C.M."/>
            <person name="Spraker J."/>
            <person name="Barnes I."/>
            <person name="Buitendag C."/>
            <person name="Ceriani C."/>
            <person name="Del Mar Angel L."/>
            <person name="du Plessis D."/>
            <person name="Fuchs T."/>
            <person name="Gasser K."/>
            <person name="Kramer D."/>
            <person name="Li W."/>
            <person name="Munsamy K."/>
            <person name="Piso A."/>
            <person name="Price J.L."/>
            <person name="Sonnekus B."/>
            <person name="Thomas C."/>
            <person name="van der Nest A."/>
            <person name="van Dijk A."/>
            <person name="van Heerden A."/>
            <person name="van Vuuren N."/>
            <person name="Yilmaz N."/>
            <person name="Duong T.A."/>
            <person name="van der Merwe N.A."/>
            <person name="Wingfield M.J."/>
            <person name="Wingfield B.D."/>
        </authorList>
    </citation>
    <scope>NUCLEOTIDE SEQUENCE [LARGE SCALE GENOMIC DNA]</scope>
    <source>
        <strain evidence="7 8">CMW 18167</strain>
    </source>
</reference>
<evidence type="ECO:0000256" key="3">
    <source>
        <dbReference type="PROSITE-ProRule" id="PRU10141"/>
    </source>
</evidence>
<evidence type="ECO:0000256" key="1">
    <source>
        <dbReference type="ARBA" id="ARBA00022741"/>
    </source>
</evidence>
<dbReference type="GO" id="GO:0004683">
    <property type="term" value="F:calcium/calmodulin-dependent protein kinase activity"/>
    <property type="evidence" value="ECO:0007669"/>
    <property type="project" value="UniProtKB-EC"/>
</dbReference>
<dbReference type="SMART" id="SM00220">
    <property type="entry name" value="S_TKc"/>
    <property type="match status" value="1"/>
</dbReference>
<comment type="caution">
    <text evidence="7">The sequence shown here is derived from an EMBL/GenBank/DDBJ whole genome shotgun (WGS) entry which is preliminary data.</text>
</comment>
<dbReference type="PROSITE" id="PS00108">
    <property type="entry name" value="PROTEIN_KINASE_ST"/>
    <property type="match status" value="1"/>
</dbReference>
<feature type="domain" description="Protein kinase" evidence="6">
    <location>
        <begin position="21"/>
        <end position="282"/>
    </location>
</feature>
<feature type="region of interest" description="Disordered" evidence="5">
    <location>
        <begin position="335"/>
        <end position="404"/>
    </location>
</feature>
<comment type="similarity">
    <text evidence="4">Belongs to the protein kinase superfamily.</text>
</comment>
<feature type="compositionally biased region" description="Basic and acidic residues" evidence="5">
    <location>
        <begin position="343"/>
        <end position="369"/>
    </location>
</feature>
<name>A0ABR3YDC9_9EURO</name>
<evidence type="ECO:0000259" key="6">
    <source>
        <dbReference type="PROSITE" id="PS50011"/>
    </source>
</evidence>
<evidence type="ECO:0000313" key="7">
    <source>
        <dbReference type="EMBL" id="KAL1886124.1"/>
    </source>
</evidence>
<dbReference type="InterPro" id="IPR000719">
    <property type="entry name" value="Prot_kinase_dom"/>
</dbReference>
<dbReference type="InterPro" id="IPR008271">
    <property type="entry name" value="Ser/Thr_kinase_AS"/>
</dbReference>
<dbReference type="PANTHER" id="PTHR24347">
    <property type="entry name" value="SERINE/THREONINE-PROTEIN KINASE"/>
    <property type="match status" value="1"/>
</dbReference>
<evidence type="ECO:0000256" key="5">
    <source>
        <dbReference type="SAM" id="MobiDB-lite"/>
    </source>
</evidence>
<proteinExistence type="inferred from homology"/>
<evidence type="ECO:0000313" key="8">
    <source>
        <dbReference type="Proteomes" id="UP001583193"/>
    </source>
</evidence>
<feature type="compositionally biased region" description="Basic and acidic residues" evidence="5">
    <location>
        <begin position="378"/>
        <end position="388"/>
    </location>
</feature>
<gene>
    <name evidence="7" type="primary">cmk1</name>
    <name evidence="7" type="ORF">Plec18167_000053</name>
</gene>
<dbReference type="CDD" id="cd05117">
    <property type="entry name" value="STKc_CAMK"/>
    <property type="match status" value="1"/>
</dbReference>
<keyword evidence="4" id="KW-0723">Serine/threonine-protein kinase</keyword>
<feature type="binding site" evidence="3">
    <location>
        <position position="50"/>
    </location>
    <ligand>
        <name>ATP</name>
        <dbReference type="ChEBI" id="CHEBI:30616"/>
    </ligand>
</feature>
<keyword evidence="8" id="KW-1185">Reference proteome</keyword>
<dbReference type="Gene3D" id="1.10.510.10">
    <property type="entry name" value="Transferase(Phosphotransferase) domain 1"/>
    <property type="match status" value="1"/>
</dbReference>
<dbReference type="SUPFAM" id="SSF56112">
    <property type="entry name" value="Protein kinase-like (PK-like)"/>
    <property type="match status" value="1"/>
</dbReference>
<keyword evidence="7" id="KW-0418">Kinase</keyword>
<dbReference type="EMBL" id="JAVDPF010000001">
    <property type="protein sequence ID" value="KAL1886124.1"/>
    <property type="molecule type" value="Genomic_DNA"/>
</dbReference>
<evidence type="ECO:0000256" key="4">
    <source>
        <dbReference type="RuleBase" id="RU000304"/>
    </source>
</evidence>
<dbReference type="InterPro" id="IPR011009">
    <property type="entry name" value="Kinase-like_dom_sf"/>
</dbReference>
<feature type="compositionally biased region" description="Polar residues" evidence="5">
    <location>
        <begin position="392"/>
        <end position="404"/>
    </location>
</feature>
<evidence type="ECO:0000256" key="2">
    <source>
        <dbReference type="ARBA" id="ARBA00022840"/>
    </source>
</evidence>
<dbReference type="EC" id="2.7.11.17" evidence="7"/>
<dbReference type="Pfam" id="PF00069">
    <property type="entry name" value="Pkinase"/>
    <property type="match status" value="1"/>
</dbReference>
<dbReference type="PROSITE" id="PS00107">
    <property type="entry name" value="PROTEIN_KINASE_ATP"/>
    <property type="match status" value="1"/>
</dbReference>
<dbReference type="Gene3D" id="3.30.200.20">
    <property type="entry name" value="Phosphorylase Kinase, domain 1"/>
    <property type="match status" value="1"/>
</dbReference>
<organism evidence="7 8">
    <name type="scientific">Paecilomyces lecythidis</name>
    <dbReference type="NCBI Taxonomy" id="3004212"/>
    <lineage>
        <taxon>Eukaryota</taxon>
        <taxon>Fungi</taxon>
        <taxon>Dikarya</taxon>
        <taxon>Ascomycota</taxon>
        <taxon>Pezizomycotina</taxon>
        <taxon>Eurotiomycetes</taxon>
        <taxon>Eurotiomycetidae</taxon>
        <taxon>Eurotiales</taxon>
        <taxon>Thermoascaceae</taxon>
        <taxon>Paecilomyces</taxon>
    </lineage>
</organism>
<sequence length="404" mass="45795">MASQTQTQPQPQRPQIQPCRYKTGKTLGAGSYSVVKECVHIDTGRYYAAKVINKRLMTGREHMVRNEIAVLKRVSMGHQNILTLVDYFETMNNLYLVTDLALGGELFDRICRKGSYYESDAADLIRATLSAVAYLHDHGIVHRDLKPENLLFRTPEDNADLLIADFGLSRIMDEEQFHVLTTTCGTPGYMAPEIFKKTGHGKPVDIWAIGVITYFLLCGYTPFDRDSNLEEMQAILVADYSFTPLEYWRGVSLTARDFIKRCLTIDPKARMTAHQALQHPWINPPFDPADPANFGSGEDLLPTVKKNFNARRTLHKAIDTVRAINKLRESGGLMADGVMSVDPKPERVNGNEVYEEKGHDGDMEIDSRSNARGQTEQQIREQERRVKETVTGLWSKQTSQNQRR</sequence>
<dbReference type="PROSITE" id="PS50011">
    <property type="entry name" value="PROTEIN_KINASE_DOM"/>
    <property type="match status" value="1"/>
</dbReference>
<dbReference type="InterPro" id="IPR017441">
    <property type="entry name" value="Protein_kinase_ATP_BS"/>
</dbReference>